<dbReference type="PATRIC" id="fig|292.27.peg.6281"/>
<dbReference type="Pfam" id="PF00903">
    <property type="entry name" value="Glyoxalase"/>
    <property type="match status" value="1"/>
</dbReference>
<evidence type="ECO:0000313" key="3">
    <source>
        <dbReference type="Proteomes" id="UP000036338"/>
    </source>
</evidence>
<dbReference type="CDD" id="cd07262">
    <property type="entry name" value="VOC_like"/>
    <property type="match status" value="1"/>
</dbReference>
<dbReference type="SUPFAM" id="SSF54593">
    <property type="entry name" value="Glyoxalase/Bleomycin resistance protein/Dihydroxybiphenyl dioxygenase"/>
    <property type="match status" value="1"/>
</dbReference>
<dbReference type="InterPro" id="IPR029068">
    <property type="entry name" value="Glyas_Bleomycin-R_OHBP_Dase"/>
</dbReference>
<reference evidence="2 3" key="1">
    <citation type="submission" date="2015-05" db="EMBL/GenBank/DDBJ databases">
        <title>Draft genome of Burkholderia cepacia LK29.</title>
        <authorList>
            <person name="Chan X.Y."/>
        </authorList>
    </citation>
    <scope>NUCLEOTIDE SEQUENCE [LARGE SCALE GENOMIC DNA]</scope>
    <source>
        <strain evidence="2 3">LK29</strain>
    </source>
</reference>
<accession>A0A0J5ZGD3</accession>
<dbReference type="InterPro" id="IPR004360">
    <property type="entry name" value="Glyas_Fos-R_dOase_dom"/>
</dbReference>
<name>A0A0J5ZGD3_BURCE</name>
<sequence length="139" mass="15038">MQLLDHVSIGVPDIERARPFYDAVMTALGATKVYDRGTALGYGERCNADDTASTCLAVYLDPAEVGMSKRHWCFKAVSREHVHAFFEAGLSTGGQSDGDPGLRPHYHGDYYAAFLVDPAGNRIEAVCHAAPPAPLTRNT</sequence>
<proteinExistence type="predicted"/>
<gene>
    <name evidence="2" type="ORF">VL15_28460</name>
</gene>
<dbReference type="RefSeq" id="WP_048250016.1">
    <property type="nucleotide sequence ID" value="NZ_LDWR01000050.1"/>
</dbReference>
<dbReference type="InterPro" id="IPR037523">
    <property type="entry name" value="VOC_core"/>
</dbReference>
<protein>
    <submittedName>
        <fullName evidence="2">Glyoxalase</fullName>
    </submittedName>
</protein>
<organism evidence="2 3">
    <name type="scientific">Burkholderia cepacia</name>
    <name type="common">Pseudomonas cepacia</name>
    <dbReference type="NCBI Taxonomy" id="292"/>
    <lineage>
        <taxon>Bacteria</taxon>
        <taxon>Pseudomonadati</taxon>
        <taxon>Pseudomonadota</taxon>
        <taxon>Betaproteobacteria</taxon>
        <taxon>Burkholderiales</taxon>
        <taxon>Burkholderiaceae</taxon>
        <taxon>Burkholderia</taxon>
        <taxon>Burkholderia cepacia complex</taxon>
    </lineage>
</organism>
<dbReference type="PANTHER" id="PTHR35006">
    <property type="entry name" value="GLYOXALASE FAMILY PROTEIN (AFU_ORTHOLOGUE AFUA_5G14830)"/>
    <property type="match status" value="1"/>
</dbReference>
<dbReference type="EMBL" id="LDWR01000050">
    <property type="protein sequence ID" value="KML49391.1"/>
    <property type="molecule type" value="Genomic_DNA"/>
</dbReference>
<comment type="caution">
    <text evidence="2">The sequence shown here is derived from an EMBL/GenBank/DDBJ whole genome shotgun (WGS) entry which is preliminary data.</text>
</comment>
<evidence type="ECO:0000259" key="1">
    <source>
        <dbReference type="PROSITE" id="PS51819"/>
    </source>
</evidence>
<evidence type="ECO:0000313" key="2">
    <source>
        <dbReference type="EMBL" id="KML49391.1"/>
    </source>
</evidence>
<dbReference type="PROSITE" id="PS51819">
    <property type="entry name" value="VOC"/>
    <property type="match status" value="1"/>
</dbReference>
<feature type="domain" description="VOC" evidence="1">
    <location>
        <begin position="3"/>
        <end position="128"/>
    </location>
</feature>
<dbReference type="Proteomes" id="UP000036338">
    <property type="component" value="Unassembled WGS sequence"/>
</dbReference>
<dbReference type="PANTHER" id="PTHR35006:SF4">
    <property type="entry name" value="BLR7706 PROTEIN"/>
    <property type="match status" value="1"/>
</dbReference>
<dbReference type="AlphaFoldDB" id="A0A0J5ZGD3"/>
<dbReference type="Gene3D" id="3.10.180.10">
    <property type="entry name" value="2,3-Dihydroxybiphenyl 1,2-Dioxygenase, domain 1"/>
    <property type="match status" value="1"/>
</dbReference>